<keyword evidence="4" id="KW-0378">Hydrolase</keyword>
<sequence length="309" mass="33656">MSAFQAALEAGDLAAIRATPKADLHLHAIGSGNRDFLRERTGRDIAPVDHVLTSMDDMHAWTGEHLAALFQGQGRALAYEATFVQAVRDGVTRVEVGADVWEITHYDNQAQPVWEMLQAAHAAGGPDVEWIPQMAFSRHCPFRALDFWMTPMLELGVFQTLDLSGDEFAQPIEVFAPLYRRAKAAGLKLKAHVGEWGTADDVWRAVEVLELDEVQHGIAAAGSPQVMRALADAGVRLHICPTSNLKLGRVARMEDHPIRALVDAGVNVTINTDDVLIFGSSLSEEYLALHQAGVLTAAELDAIRLEGLS</sequence>
<evidence type="ECO:0000256" key="1">
    <source>
        <dbReference type="ARBA" id="ARBA00001947"/>
    </source>
</evidence>
<evidence type="ECO:0000256" key="5">
    <source>
        <dbReference type="ARBA" id="ARBA00022833"/>
    </source>
</evidence>
<feature type="domain" description="Adenosine deaminase" evidence="6">
    <location>
        <begin position="84"/>
        <end position="307"/>
    </location>
</feature>
<reference evidence="7 8" key="1">
    <citation type="submission" date="2022-09" db="EMBL/GenBank/DDBJ databases">
        <title>New species of Phenylobacterium.</title>
        <authorList>
            <person name="Mieszkin S."/>
        </authorList>
    </citation>
    <scope>NUCLEOTIDE SEQUENCE [LARGE SCALE GENOMIC DNA]</scope>
    <source>
        <strain evidence="7 8">HK31-G</strain>
    </source>
</reference>
<dbReference type="RefSeq" id="WP_377371460.1">
    <property type="nucleotide sequence ID" value="NZ_JAOTJD010000049.1"/>
</dbReference>
<dbReference type="InterPro" id="IPR032466">
    <property type="entry name" value="Metal_Hydrolase"/>
</dbReference>
<dbReference type="SUPFAM" id="SSF51556">
    <property type="entry name" value="Metallo-dependent hydrolases"/>
    <property type="match status" value="1"/>
</dbReference>
<comment type="cofactor">
    <cofactor evidence="1">
        <name>Zn(2+)</name>
        <dbReference type="ChEBI" id="CHEBI:29105"/>
    </cofactor>
</comment>
<evidence type="ECO:0000259" key="6">
    <source>
        <dbReference type="Pfam" id="PF00962"/>
    </source>
</evidence>
<dbReference type="Pfam" id="PF00962">
    <property type="entry name" value="A_deaminase"/>
    <property type="match status" value="1"/>
</dbReference>
<keyword evidence="3" id="KW-0479">Metal-binding</keyword>
<evidence type="ECO:0000256" key="2">
    <source>
        <dbReference type="ARBA" id="ARBA00006676"/>
    </source>
</evidence>
<protein>
    <recommendedName>
        <fullName evidence="6">Adenosine deaminase domain-containing protein</fullName>
    </recommendedName>
</protein>
<gene>
    <name evidence="7" type="ORF">OCL97_19715</name>
</gene>
<dbReference type="PANTHER" id="PTHR43114">
    <property type="entry name" value="ADENINE DEAMINASE"/>
    <property type="match status" value="1"/>
</dbReference>
<comment type="caution">
    <text evidence="7">The sequence shown here is derived from an EMBL/GenBank/DDBJ whole genome shotgun (WGS) entry which is preliminary data.</text>
</comment>
<proteinExistence type="inferred from homology"/>
<evidence type="ECO:0000313" key="7">
    <source>
        <dbReference type="EMBL" id="MFD3266179.1"/>
    </source>
</evidence>
<accession>A0ABW6CTR8</accession>
<keyword evidence="5" id="KW-0862">Zinc</keyword>
<keyword evidence="8" id="KW-1185">Reference proteome</keyword>
<dbReference type="Proteomes" id="UP001598130">
    <property type="component" value="Unassembled WGS sequence"/>
</dbReference>
<evidence type="ECO:0000256" key="3">
    <source>
        <dbReference type="ARBA" id="ARBA00022723"/>
    </source>
</evidence>
<dbReference type="Gene3D" id="3.20.20.140">
    <property type="entry name" value="Metal-dependent hydrolases"/>
    <property type="match status" value="1"/>
</dbReference>
<name>A0ABW6CTR8_9CAUL</name>
<dbReference type="PANTHER" id="PTHR43114:SF6">
    <property type="entry name" value="ADENINE DEAMINASE"/>
    <property type="match status" value="1"/>
</dbReference>
<organism evidence="7 8">
    <name type="scientific">Phenylobacterium ferrooxidans</name>
    <dbReference type="NCBI Taxonomy" id="2982689"/>
    <lineage>
        <taxon>Bacteria</taxon>
        <taxon>Pseudomonadati</taxon>
        <taxon>Pseudomonadota</taxon>
        <taxon>Alphaproteobacteria</taxon>
        <taxon>Caulobacterales</taxon>
        <taxon>Caulobacteraceae</taxon>
        <taxon>Phenylobacterium</taxon>
    </lineage>
</organism>
<dbReference type="InterPro" id="IPR001365">
    <property type="entry name" value="A_deaminase_dom"/>
</dbReference>
<evidence type="ECO:0000256" key="4">
    <source>
        <dbReference type="ARBA" id="ARBA00022801"/>
    </source>
</evidence>
<evidence type="ECO:0000313" key="8">
    <source>
        <dbReference type="Proteomes" id="UP001598130"/>
    </source>
</evidence>
<comment type="similarity">
    <text evidence="2">Belongs to the metallo-dependent hydrolases superfamily. Adenosine and AMP deaminases family.</text>
</comment>
<dbReference type="EMBL" id="JAOTJD010000049">
    <property type="protein sequence ID" value="MFD3266179.1"/>
    <property type="molecule type" value="Genomic_DNA"/>
</dbReference>
<dbReference type="InterPro" id="IPR006330">
    <property type="entry name" value="Ado/ade_deaminase"/>
</dbReference>